<dbReference type="Proteomes" id="UP000236736">
    <property type="component" value="Unassembled WGS sequence"/>
</dbReference>
<feature type="chain" id="PRO_5009284536" description="NVEALA protein" evidence="1">
    <location>
        <begin position="20"/>
        <end position="75"/>
    </location>
</feature>
<protein>
    <recommendedName>
        <fullName evidence="4">NVEALA protein</fullName>
    </recommendedName>
</protein>
<dbReference type="AlphaFoldDB" id="A0A1H5SZ51"/>
<feature type="signal peptide" evidence="1">
    <location>
        <begin position="1"/>
        <end position="19"/>
    </location>
</feature>
<proteinExistence type="predicted"/>
<sequence length="75" mass="8189">MKKLLIVGAFIIMAFPSFADTRGETRDYYGEVECPNGDVIEVRGKCCEPGGIWYCNYVSCANYNPVTPTCPSIGG</sequence>
<evidence type="ECO:0000313" key="2">
    <source>
        <dbReference type="EMBL" id="SEF55816.1"/>
    </source>
</evidence>
<name>A0A1H5SZ51_9BACT</name>
<dbReference type="EMBL" id="FNVR01000002">
    <property type="protein sequence ID" value="SEF55816.1"/>
    <property type="molecule type" value="Genomic_DNA"/>
</dbReference>
<gene>
    <name evidence="2" type="ORF">SAMN03080598_00598</name>
</gene>
<evidence type="ECO:0000256" key="1">
    <source>
        <dbReference type="SAM" id="SignalP"/>
    </source>
</evidence>
<organism evidence="2 3">
    <name type="scientific">Algoriphagus boritolerans DSM 17298 = JCM 18970</name>
    <dbReference type="NCBI Taxonomy" id="1120964"/>
    <lineage>
        <taxon>Bacteria</taxon>
        <taxon>Pseudomonadati</taxon>
        <taxon>Bacteroidota</taxon>
        <taxon>Cytophagia</taxon>
        <taxon>Cytophagales</taxon>
        <taxon>Cyclobacteriaceae</taxon>
        <taxon>Algoriphagus</taxon>
    </lineage>
</organism>
<dbReference type="RefSeq" id="WP_103923319.1">
    <property type="nucleotide sequence ID" value="NZ_BBFN01000003.1"/>
</dbReference>
<accession>A0A1H5SZ51</accession>
<keyword evidence="1" id="KW-0732">Signal</keyword>
<dbReference type="STRING" id="1120964.GCA_001313265_01157"/>
<evidence type="ECO:0000313" key="3">
    <source>
        <dbReference type="Proteomes" id="UP000236736"/>
    </source>
</evidence>
<reference evidence="3" key="1">
    <citation type="submission" date="2016-10" db="EMBL/GenBank/DDBJ databases">
        <authorList>
            <person name="Varghese N."/>
            <person name="Submissions S."/>
        </authorList>
    </citation>
    <scope>NUCLEOTIDE SEQUENCE [LARGE SCALE GENOMIC DNA]</scope>
    <source>
        <strain evidence="3">DSM 17298</strain>
    </source>
</reference>
<evidence type="ECO:0008006" key="4">
    <source>
        <dbReference type="Google" id="ProtNLM"/>
    </source>
</evidence>
<keyword evidence="3" id="KW-1185">Reference proteome</keyword>